<keyword evidence="2" id="KW-1185">Reference proteome</keyword>
<organism evidence="1 2">
    <name type="scientific">Rhodohalobacter barkolensis</name>
    <dbReference type="NCBI Taxonomy" id="2053187"/>
    <lineage>
        <taxon>Bacteria</taxon>
        <taxon>Pseudomonadati</taxon>
        <taxon>Balneolota</taxon>
        <taxon>Balneolia</taxon>
        <taxon>Balneolales</taxon>
        <taxon>Balneolaceae</taxon>
        <taxon>Rhodohalobacter</taxon>
    </lineage>
</organism>
<gene>
    <name evidence="1" type="ORF">CWD77_07170</name>
</gene>
<accession>A0A2N0VM41</accession>
<evidence type="ECO:0000313" key="1">
    <source>
        <dbReference type="EMBL" id="PKD45219.1"/>
    </source>
</evidence>
<sequence>MQQYMIPKYLIYTLFSLFLIITGCGTSQQIPNQESANTITVDATGEVLAPADEIIFNINITRFDEEASEAFNNHKELEQFLTELIIDQNIDEEHINANPISISSRRHSQNPGFETRQNVAIRLQDLSQFESMQITLVENGFDNFSANFSTTSIEEAHQEALTKAVDEAKKKAESLASSSGKELGEVYNIEYTSSSGIVYRDMAMMSAESYGGSLIEMQRTIPVRENVRVRFRIH</sequence>
<dbReference type="Proteomes" id="UP000233398">
    <property type="component" value="Unassembled WGS sequence"/>
</dbReference>
<dbReference type="Gene3D" id="3.30.70.2970">
    <property type="entry name" value="Protein of unknown function (DUF541), domain 2"/>
    <property type="match status" value="1"/>
</dbReference>
<protein>
    <recommendedName>
        <fullName evidence="3">SIMPL domain-containing protein</fullName>
    </recommendedName>
</protein>
<proteinExistence type="predicted"/>
<dbReference type="OrthoDB" id="1524268at2"/>
<name>A0A2N0VM41_9BACT</name>
<evidence type="ECO:0008006" key="3">
    <source>
        <dbReference type="Google" id="ProtNLM"/>
    </source>
</evidence>
<dbReference type="EMBL" id="PISP01000001">
    <property type="protein sequence ID" value="PKD45219.1"/>
    <property type="molecule type" value="Genomic_DNA"/>
</dbReference>
<dbReference type="InterPro" id="IPR052022">
    <property type="entry name" value="26kDa_periplasmic_antigen"/>
</dbReference>
<reference evidence="1 2" key="1">
    <citation type="submission" date="2017-11" db="EMBL/GenBank/DDBJ databases">
        <title>Rhodohalobacter 15182 sp. nov., isolated from a salt lake.</title>
        <authorList>
            <person name="Han S."/>
        </authorList>
    </citation>
    <scope>NUCLEOTIDE SEQUENCE [LARGE SCALE GENOMIC DNA]</scope>
    <source>
        <strain evidence="1 2">15182</strain>
    </source>
</reference>
<dbReference type="AlphaFoldDB" id="A0A2N0VM41"/>
<evidence type="ECO:0000313" key="2">
    <source>
        <dbReference type="Proteomes" id="UP000233398"/>
    </source>
</evidence>
<dbReference type="InterPro" id="IPR007497">
    <property type="entry name" value="SIMPL/DUF541"/>
</dbReference>
<dbReference type="PANTHER" id="PTHR34387:SF2">
    <property type="entry name" value="SLR1258 PROTEIN"/>
    <property type="match status" value="1"/>
</dbReference>
<dbReference type="PANTHER" id="PTHR34387">
    <property type="entry name" value="SLR1258 PROTEIN"/>
    <property type="match status" value="1"/>
</dbReference>
<dbReference type="GO" id="GO:0006974">
    <property type="term" value="P:DNA damage response"/>
    <property type="evidence" value="ECO:0007669"/>
    <property type="project" value="TreeGrafter"/>
</dbReference>
<dbReference type="Pfam" id="PF04402">
    <property type="entry name" value="SIMPL"/>
    <property type="match status" value="1"/>
</dbReference>
<comment type="caution">
    <text evidence="1">The sequence shown here is derived from an EMBL/GenBank/DDBJ whole genome shotgun (WGS) entry which is preliminary data.</text>
</comment>
<dbReference type="Gene3D" id="3.30.110.170">
    <property type="entry name" value="Protein of unknown function (DUF541), domain 1"/>
    <property type="match status" value="1"/>
</dbReference>